<dbReference type="PANTHER" id="PTHR43105">
    <property type="entry name" value="RESPIRATORY NITRATE REDUCTASE"/>
    <property type="match status" value="1"/>
</dbReference>
<evidence type="ECO:0000256" key="5">
    <source>
        <dbReference type="ARBA" id="ARBA00022723"/>
    </source>
</evidence>
<dbReference type="InterPro" id="IPR050123">
    <property type="entry name" value="Prok_molybdopt-oxidoreductase"/>
</dbReference>
<dbReference type="Pfam" id="PF01568">
    <property type="entry name" value="Molydop_binding"/>
    <property type="match status" value="1"/>
</dbReference>
<evidence type="ECO:0000256" key="1">
    <source>
        <dbReference type="ARBA" id="ARBA00001942"/>
    </source>
</evidence>
<evidence type="ECO:0000256" key="6">
    <source>
        <dbReference type="ARBA" id="ARBA00022729"/>
    </source>
</evidence>
<feature type="region of interest" description="Disordered" evidence="16">
    <location>
        <begin position="165"/>
        <end position="184"/>
    </location>
</feature>
<evidence type="ECO:0000256" key="15">
    <source>
        <dbReference type="ARBA" id="ARBA00067026"/>
    </source>
</evidence>
<dbReference type="FunFam" id="2.40.40.20:FF:000005">
    <property type="entry name" value="Periplasmic nitrate reductase"/>
    <property type="match status" value="1"/>
</dbReference>
<protein>
    <recommendedName>
        <fullName evidence="15">nitrate reductase (cytochrome)</fullName>
        <ecNumber evidence="15">1.9.6.1</ecNumber>
    </recommendedName>
</protein>
<evidence type="ECO:0000256" key="11">
    <source>
        <dbReference type="ARBA" id="ARBA00023014"/>
    </source>
</evidence>
<dbReference type="EMBL" id="VZOL01001304">
    <property type="protein sequence ID" value="KAB0633636.1"/>
    <property type="molecule type" value="Genomic_DNA"/>
</dbReference>
<dbReference type="GO" id="GO:0016020">
    <property type="term" value="C:membrane"/>
    <property type="evidence" value="ECO:0007669"/>
    <property type="project" value="TreeGrafter"/>
</dbReference>
<accession>A0A6L3MNX7</accession>
<feature type="non-terminal residue" evidence="18">
    <location>
        <position position="243"/>
    </location>
</feature>
<evidence type="ECO:0000259" key="17">
    <source>
        <dbReference type="Pfam" id="PF01568"/>
    </source>
</evidence>
<evidence type="ECO:0000256" key="16">
    <source>
        <dbReference type="SAM" id="MobiDB-lite"/>
    </source>
</evidence>
<dbReference type="InterPro" id="IPR006657">
    <property type="entry name" value="MoPterin_dinucl-bd_dom"/>
</dbReference>
<keyword evidence="5" id="KW-0479">Metal-binding</keyword>
<dbReference type="GO" id="GO:0042128">
    <property type="term" value="P:nitrate assimilation"/>
    <property type="evidence" value="ECO:0007669"/>
    <property type="project" value="UniProtKB-KW"/>
</dbReference>
<comment type="catalytic activity">
    <reaction evidence="13">
        <text>2 Fe(II)-[cytochrome] + nitrate + 2 H(+) = 2 Fe(III)-[cytochrome] + nitrite + H2O</text>
        <dbReference type="Rhea" id="RHEA:12909"/>
        <dbReference type="Rhea" id="RHEA-COMP:11777"/>
        <dbReference type="Rhea" id="RHEA-COMP:11778"/>
        <dbReference type="ChEBI" id="CHEBI:15377"/>
        <dbReference type="ChEBI" id="CHEBI:15378"/>
        <dbReference type="ChEBI" id="CHEBI:16301"/>
        <dbReference type="ChEBI" id="CHEBI:17632"/>
        <dbReference type="ChEBI" id="CHEBI:29033"/>
        <dbReference type="ChEBI" id="CHEBI:29034"/>
        <dbReference type="EC" id="1.9.6.1"/>
    </reaction>
</comment>
<evidence type="ECO:0000256" key="14">
    <source>
        <dbReference type="ARBA" id="ARBA00055000"/>
    </source>
</evidence>
<keyword evidence="6" id="KW-0732">Signal</keyword>
<dbReference type="PANTHER" id="PTHR43105:SF9">
    <property type="entry name" value="NADPH-FE(3+) OXIDOREDUCTASE SUBUNIT ALPHA"/>
    <property type="match status" value="1"/>
</dbReference>
<comment type="function">
    <text evidence="14">Catalytic subunit of the periplasmic nitrate reductase complex NapAB. Receives electrons from NapB and catalyzes the reduction of nitrate to nitrite.</text>
</comment>
<evidence type="ECO:0000256" key="4">
    <source>
        <dbReference type="ARBA" id="ARBA00022505"/>
    </source>
</evidence>
<dbReference type="GO" id="GO:0051539">
    <property type="term" value="F:4 iron, 4 sulfur cluster binding"/>
    <property type="evidence" value="ECO:0007669"/>
    <property type="project" value="UniProtKB-KW"/>
</dbReference>
<evidence type="ECO:0000313" key="19">
    <source>
        <dbReference type="Proteomes" id="UP000473571"/>
    </source>
</evidence>
<dbReference type="PROSITE" id="PS00932">
    <property type="entry name" value="MOLYBDOPTERIN_PROK_3"/>
    <property type="match status" value="1"/>
</dbReference>
<evidence type="ECO:0000313" key="18">
    <source>
        <dbReference type="EMBL" id="KAB0633636.1"/>
    </source>
</evidence>
<evidence type="ECO:0000256" key="8">
    <source>
        <dbReference type="ARBA" id="ARBA00022982"/>
    </source>
</evidence>
<gene>
    <name evidence="18" type="ORF">F7R13_35175</name>
</gene>
<keyword evidence="8" id="KW-0813">Transport</keyword>
<reference evidence="18 19" key="1">
    <citation type="submission" date="2019-09" db="EMBL/GenBank/DDBJ databases">
        <title>Draft genome sequences of 48 bacterial type strains from the CCUG.</title>
        <authorList>
            <person name="Tunovic T."/>
            <person name="Pineiro-Iglesias B."/>
            <person name="Unosson C."/>
            <person name="Inganas E."/>
            <person name="Ohlen M."/>
            <person name="Cardew S."/>
            <person name="Jensie-Markopoulos S."/>
            <person name="Salva-Serra F."/>
            <person name="Jaen-Luchoro D."/>
            <person name="Karlsson R."/>
            <person name="Svensson-Stadler L."/>
            <person name="Chun J."/>
            <person name="Moore E."/>
        </authorList>
    </citation>
    <scope>NUCLEOTIDE SEQUENCE [LARGE SCALE GENOMIC DNA]</scope>
    <source>
        <strain evidence="18 19">CCUG 65687</strain>
    </source>
</reference>
<evidence type="ECO:0000256" key="7">
    <source>
        <dbReference type="ARBA" id="ARBA00022764"/>
    </source>
</evidence>
<dbReference type="EC" id="1.9.6.1" evidence="15"/>
<keyword evidence="8" id="KW-0249">Electron transport</keyword>
<dbReference type="SUPFAM" id="SSF50692">
    <property type="entry name" value="ADC-like"/>
    <property type="match status" value="1"/>
</dbReference>
<dbReference type="InterPro" id="IPR009010">
    <property type="entry name" value="Asp_de-COase-like_dom_sf"/>
</dbReference>
<dbReference type="GO" id="GO:0050140">
    <property type="term" value="F:nitrate reductase (cytochrome) activity"/>
    <property type="evidence" value="ECO:0007669"/>
    <property type="project" value="UniProtKB-EC"/>
</dbReference>
<keyword evidence="12" id="KW-0534">Nitrate assimilation</keyword>
<dbReference type="InterPro" id="IPR006655">
    <property type="entry name" value="Mopterin_OxRdtase_prok_CS"/>
</dbReference>
<dbReference type="GO" id="GO:1990204">
    <property type="term" value="C:oxidoreductase complex"/>
    <property type="evidence" value="ECO:0007669"/>
    <property type="project" value="UniProtKB-ARBA"/>
</dbReference>
<dbReference type="GO" id="GO:0043546">
    <property type="term" value="F:molybdopterin cofactor binding"/>
    <property type="evidence" value="ECO:0007669"/>
    <property type="project" value="InterPro"/>
</dbReference>
<dbReference type="InterPro" id="IPR041957">
    <property type="entry name" value="CT_Nitrate-R-NapA-like"/>
</dbReference>
<feature type="domain" description="Molybdopterin dinucleotide-binding" evidence="17">
    <location>
        <begin position="41"/>
        <end position="151"/>
    </location>
</feature>
<keyword evidence="4" id="KW-0500">Molybdenum</keyword>
<feature type="non-terminal residue" evidence="18">
    <location>
        <position position="1"/>
    </location>
</feature>
<name>A0A6L3MNX7_9BURK</name>
<comment type="caution">
    <text evidence="18">The sequence shown here is derived from an EMBL/GenBank/DDBJ whole genome shotgun (WGS) entry which is preliminary data.</text>
</comment>
<dbReference type="Proteomes" id="UP000473571">
    <property type="component" value="Unassembled WGS sequence"/>
</dbReference>
<evidence type="ECO:0000256" key="3">
    <source>
        <dbReference type="ARBA" id="ARBA00022485"/>
    </source>
</evidence>
<keyword evidence="10" id="KW-0408">Iron</keyword>
<dbReference type="RefSeq" id="WP_282960234.1">
    <property type="nucleotide sequence ID" value="NZ_VZOL01001304.1"/>
</dbReference>
<comment type="cofactor">
    <cofactor evidence="2">
        <name>[4Fe-4S] cluster</name>
        <dbReference type="ChEBI" id="CHEBI:49883"/>
    </cofactor>
</comment>
<evidence type="ECO:0000256" key="13">
    <source>
        <dbReference type="ARBA" id="ARBA00052176"/>
    </source>
</evidence>
<dbReference type="Gene3D" id="2.40.40.20">
    <property type="match status" value="1"/>
</dbReference>
<evidence type="ECO:0000256" key="2">
    <source>
        <dbReference type="ARBA" id="ARBA00001966"/>
    </source>
</evidence>
<keyword evidence="3" id="KW-0004">4Fe-4S</keyword>
<dbReference type="GO" id="GO:0045333">
    <property type="term" value="P:cellular respiration"/>
    <property type="evidence" value="ECO:0007669"/>
    <property type="project" value="UniProtKB-ARBA"/>
</dbReference>
<dbReference type="CDD" id="cd02791">
    <property type="entry name" value="MopB_CT_Nitrate-R-NapA-like"/>
    <property type="match status" value="1"/>
</dbReference>
<dbReference type="GO" id="GO:0046872">
    <property type="term" value="F:metal ion binding"/>
    <property type="evidence" value="ECO:0007669"/>
    <property type="project" value="UniProtKB-KW"/>
</dbReference>
<evidence type="ECO:0000256" key="9">
    <source>
        <dbReference type="ARBA" id="ARBA00023002"/>
    </source>
</evidence>
<keyword evidence="7" id="KW-0574">Periplasm</keyword>
<keyword evidence="9" id="KW-0560">Oxidoreductase</keyword>
<sequence length="243" mass="25706">AAADGRDAPRIAFPTASGKARFLARAHVAPAELPDDTFPIVLNTGRLQHQWHTMTKTGKVAMLNKLNPRPFVELHPDDASALGIATKDSVEIRSARGRAVLPAVVTERVRRGNCFAPMHWNDVYGDDLCINAVTNDAIDPESQQPELKYCAVALTRVDTGAFASADDDTARTDASAADARPEPAPAQIAASQEFDMADLDTFAAALGVADLAPPPLSEAERLYVAGLVSGLKASAGRREGGVP</sequence>
<proteinExistence type="predicted"/>
<evidence type="ECO:0000256" key="12">
    <source>
        <dbReference type="ARBA" id="ARBA00023063"/>
    </source>
</evidence>
<dbReference type="AlphaFoldDB" id="A0A6L3MNX7"/>
<comment type="cofactor">
    <cofactor evidence="1">
        <name>Mo-bis(molybdopterin guanine dinucleotide)</name>
        <dbReference type="ChEBI" id="CHEBI:60539"/>
    </cofactor>
</comment>
<keyword evidence="11" id="KW-0411">Iron-sulfur</keyword>
<organism evidence="18 19">
    <name type="scientific">Burkholderia territorii</name>
    <dbReference type="NCBI Taxonomy" id="1503055"/>
    <lineage>
        <taxon>Bacteria</taxon>
        <taxon>Pseudomonadati</taxon>
        <taxon>Pseudomonadota</taxon>
        <taxon>Betaproteobacteria</taxon>
        <taxon>Burkholderiales</taxon>
        <taxon>Burkholderiaceae</taxon>
        <taxon>Burkholderia</taxon>
        <taxon>Burkholderia cepacia complex</taxon>
    </lineage>
</organism>
<evidence type="ECO:0000256" key="10">
    <source>
        <dbReference type="ARBA" id="ARBA00023004"/>
    </source>
</evidence>